<proteinExistence type="predicted"/>
<dbReference type="AlphaFoldDB" id="A0A4Y2DKV2"/>
<dbReference type="Proteomes" id="UP000499080">
    <property type="component" value="Unassembled WGS sequence"/>
</dbReference>
<accession>A0A4Y2DKV2</accession>
<organism evidence="1 2">
    <name type="scientific">Araneus ventricosus</name>
    <name type="common">Orbweaver spider</name>
    <name type="synonym">Epeira ventricosa</name>
    <dbReference type="NCBI Taxonomy" id="182803"/>
    <lineage>
        <taxon>Eukaryota</taxon>
        <taxon>Metazoa</taxon>
        <taxon>Ecdysozoa</taxon>
        <taxon>Arthropoda</taxon>
        <taxon>Chelicerata</taxon>
        <taxon>Arachnida</taxon>
        <taxon>Araneae</taxon>
        <taxon>Araneomorphae</taxon>
        <taxon>Entelegynae</taxon>
        <taxon>Araneoidea</taxon>
        <taxon>Araneidae</taxon>
        <taxon>Araneus</taxon>
    </lineage>
</organism>
<sequence length="116" mass="13270">MKKNGSVVMLNKLNPNRKKNYYPNTNNKKYFVILMKFCNYLSQYKSFLPIPGSWWLSAKVSALKLEESGYKTRFHQLCSDLYAPGDLKSDVGNQTPLVRVAWKLEKGCSSSAILII</sequence>
<gene>
    <name evidence="1" type="ORF">AVEN_195368_1</name>
</gene>
<dbReference type="EMBL" id="BGPR01000370">
    <property type="protein sequence ID" value="GBM16255.1"/>
    <property type="molecule type" value="Genomic_DNA"/>
</dbReference>
<keyword evidence="2" id="KW-1185">Reference proteome</keyword>
<name>A0A4Y2DKV2_ARAVE</name>
<evidence type="ECO:0000313" key="2">
    <source>
        <dbReference type="Proteomes" id="UP000499080"/>
    </source>
</evidence>
<protein>
    <submittedName>
        <fullName evidence="1">Uncharacterized protein</fullName>
    </submittedName>
</protein>
<reference evidence="1 2" key="1">
    <citation type="journal article" date="2019" name="Sci. Rep.">
        <title>Orb-weaving spider Araneus ventricosus genome elucidates the spidroin gene catalogue.</title>
        <authorList>
            <person name="Kono N."/>
            <person name="Nakamura H."/>
            <person name="Ohtoshi R."/>
            <person name="Moran D.A.P."/>
            <person name="Shinohara A."/>
            <person name="Yoshida Y."/>
            <person name="Fujiwara M."/>
            <person name="Mori M."/>
            <person name="Tomita M."/>
            <person name="Arakawa K."/>
        </authorList>
    </citation>
    <scope>NUCLEOTIDE SEQUENCE [LARGE SCALE GENOMIC DNA]</scope>
</reference>
<evidence type="ECO:0000313" key="1">
    <source>
        <dbReference type="EMBL" id="GBM16255.1"/>
    </source>
</evidence>
<comment type="caution">
    <text evidence="1">The sequence shown here is derived from an EMBL/GenBank/DDBJ whole genome shotgun (WGS) entry which is preliminary data.</text>
</comment>